<dbReference type="EMBL" id="CP058909">
    <property type="protein sequence ID" value="QLH82450.1"/>
    <property type="molecule type" value="Genomic_DNA"/>
</dbReference>
<dbReference type="KEGG" id="hpel:HZS54_13175"/>
<sequence>MPGNDLDRPILNDGDREVLDRYNSHAEIDDREELAEYMRALARMTIAVSREDSYHMGDVQRFVGVANDLEAGDYAVDEIQNWLEDASIGDGVEAP</sequence>
<reference evidence="2 3" key="1">
    <citation type="submission" date="2020-07" db="EMBL/GenBank/DDBJ databases">
        <title>Halosimplex litoreum sp. nov. and Halosimplex rubrum sp. nov., isolated from different salt environments.</title>
        <authorList>
            <person name="Cui H."/>
        </authorList>
    </citation>
    <scope>NUCLEOTIDE SEQUENCE [LARGE SCALE GENOMIC DNA]</scope>
    <source>
        <strain evidence="2 3">R2</strain>
    </source>
</reference>
<evidence type="ECO:0000313" key="2">
    <source>
        <dbReference type="EMBL" id="QLH82506.1"/>
    </source>
</evidence>
<dbReference type="AlphaFoldDB" id="A0A7D5P786"/>
<evidence type="ECO:0000313" key="3">
    <source>
        <dbReference type="Proteomes" id="UP000509346"/>
    </source>
</evidence>
<proteinExistence type="predicted"/>
<organism evidence="2 3">
    <name type="scientific">Halosimplex pelagicum</name>
    <dbReference type="NCBI Taxonomy" id="869886"/>
    <lineage>
        <taxon>Archaea</taxon>
        <taxon>Methanobacteriati</taxon>
        <taxon>Methanobacteriota</taxon>
        <taxon>Stenosarchaea group</taxon>
        <taxon>Halobacteria</taxon>
        <taxon>Halobacteriales</taxon>
        <taxon>Haloarculaceae</taxon>
        <taxon>Halosimplex</taxon>
    </lineage>
</organism>
<dbReference type="RefSeq" id="WP_179917601.1">
    <property type="nucleotide sequence ID" value="NZ_CP058909.1"/>
</dbReference>
<keyword evidence="3" id="KW-1185">Reference proteome</keyword>
<dbReference type="KEGG" id="hpel:HZS54_12870"/>
<accession>A0A7D5P786</accession>
<evidence type="ECO:0000313" key="1">
    <source>
        <dbReference type="EMBL" id="QLH82450.1"/>
    </source>
</evidence>
<dbReference type="EMBL" id="CP058909">
    <property type="protein sequence ID" value="QLH82506.1"/>
    <property type="molecule type" value="Genomic_DNA"/>
</dbReference>
<dbReference type="GeneID" id="56083558"/>
<name>A0A7D5P786_9EURY</name>
<protein>
    <submittedName>
        <fullName evidence="2">Uncharacterized protein</fullName>
    </submittedName>
</protein>
<dbReference type="Proteomes" id="UP000509346">
    <property type="component" value="Chromosome"/>
</dbReference>
<gene>
    <name evidence="1" type="ORF">HZS54_12870</name>
    <name evidence="2" type="ORF">HZS54_13175</name>
</gene>